<protein>
    <submittedName>
        <fullName evidence="1">Uncharacterized protein</fullName>
    </submittedName>
</protein>
<reference evidence="1 2" key="1">
    <citation type="journal article" date="2005" name="Proc. Natl. Acad. Sci. U.S.A.">
        <title>Comparison of the complete genome sequences of Pseudomonas syringae pv. syringae B728a and pv. tomato DC3000.</title>
        <authorList>
            <person name="Feil H."/>
            <person name="Feil W.S."/>
            <person name="Chain P."/>
            <person name="Larimer F."/>
            <person name="Dibartolo G."/>
            <person name="Copeland A."/>
            <person name="Lykidis A."/>
            <person name="Trong S."/>
            <person name="Nolan M."/>
            <person name="Goltsman E."/>
            <person name="Thiel J."/>
            <person name="Malfatti S."/>
            <person name="Loper J.E."/>
            <person name="Lapidus A."/>
            <person name="Detter J.C."/>
            <person name="Land M."/>
            <person name="Richardson P.M."/>
            <person name="Kyrpides N.C."/>
            <person name="Ivanova N."/>
            <person name="Lindow S.E."/>
        </authorList>
    </citation>
    <scope>NUCLEOTIDE SEQUENCE [LARGE SCALE GENOMIC DNA]</scope>
    <source>
        <strain evidence="1 2">B728a</strain>
    </source>
</reference>
<accession>Q4ZZP2</accession>
<gene>
    <name evidence="1" type="ordered locus">Psyr_0307</name>
</gene>
<dbReference type="AlphaFoldDB" id="Q4ZZP2"/>
<proteinExistence type="predicted"/>
<evidence type="ECO:0000313" key="2">
    <source>
        <dbReference type="Proteomes" id="UP000000426"/>
    </source>
</evidence>
<name>Q4ZZP2_PSEU2</name>
<evidence type="ECO:0000313" key="1">
    <source>
        <dbReference type="EMBL" id="AAY35380.1"/>
    </source>
</evidence>
<sequence length="167" mass="18700">MDMHHFRCEGRCTMNQYEIENVIQSAIHGWLRLDVDLDYGSTAAAMSKITRETSFSDLSKEYKPLDKNKLLASVFTSMIQKRLDIPDRFKKIYVDQLADAGIFVGNVINKNIPNYPSTTVDAAYLEDAVNSELEYAVVKGIDFTPDVDTEIANAKTIGELAAMIAKP</sequence>
<dbReference type="Proteomes" id="UP000000426">
    <property type="component" value="Chromosome"/>
</dbReference>
<organism evidence="1 2">
    <name type="scientific">Pseudomonas syringae pv. syringae (strain B728a)</name>
    <dbReference type="NCBI Taxonomy" id="205918"/>
    <lineage>
        <taxon>Bacteria</taxon>
        <taxon>Pseudomonadati</taxon>
        <taxon>Pseudomonadota</taxon>
        <taxon>Gammaproteobacteria</taxon>
        <taxon>Pseudomonadales</taxon>
        <taxon>Pseudomonadaceae</taxon>
        <taxon>Pseudomonas</taxon>
        <taxon>Pseudomonas syringae</taxon>
    </lineage>
</organism>
<dbReference type="KEGG" id="psb:Psyr_0307"/>
<dbReference type="HOGENOM" id="CLU_1593189_0_0_6"/>
<dbReference type="EMBL" id="CP000075">
    <property type="protein sequence ID" value="AAY35380.1"/>
    <property type="molecule type" value="Genomic_DNA"/>
</dbReference>